<evidence type="ECO:0000313" key="10">
    <source>
        <dbReference type="Proteomes" id="UP001281761"/>
    </source>
</evidence>
<feature type="domain" description="Aminotransferase class I/classII large" evidence="7">
    <location>
        <begin position="2081"/>
        <end position="2457"/>
    </location>
</feature>
<dbReference type="InterPro" id="IPR015422">
    <property type="entry name" value="PyrdxlP-dep_Trfase_small"/>
</dbReference>
<evidence type="ECO:0000313" key="9">
    <source>
        <dbReference type="EMBL" id="KAK2953493.1"/>
    </source>
</evidence>
<reference evidence="9 10" key="1">
    <citation type="journal article" date="2022" name="bioRxiv">
        <title>Genomics of Preaxostyla Flagellates Illuminates Evolutionary Transitions and the Path Towards Mitochondrial Loss.</title>
        <authorList>
            <person name="Novak L.V.F."/>
            <person name="Treitli S.C."/>
            <person name="Pyrih J."/>
            <person name="Halakuc P."/>
            <person name="Pipaliya S.V."/>
            <person name="Vacek V."/>
            <person name="Brzon O."/>
            <person name="Soukal P."/>
            <person name="Eme L."/>
            <person name="Dacks J.B."/>
            <person name="Karnkowska A."/>
            <person name="Elias M."/>
            <person name="Hampl V."/>
        </authorList>
    </citation>
    <scope>NUCLEOTIDE SEQUENCE [LARGE SCALE GENOMIC DNA]</scope>
    <source>
        <strain evidence="9">NAU3</strain>
        <tissue evidence="9">Gut</tissue>
    </source>
</reference>
<feature type="region of interest" description="Disordered" evidence="6">
    <location>
        <begin position="237"/>
        <end position="263"/>
    </location>
</feature>
<feature type="region of interest" description="Disordered" evidence="6">
    <location>
        <begin position="757"/>
        <end position="804"/>
    </location>
</feature>
<feature type="domain" description="RSE1/DDB1/CPSF1 C-terminal" evidence="8">
    <location>
        <begin position="1575"/>
        <end position="1791"/>
    </location>
</feature>
<dbReference type="InterPro" id="IPR051798">
    <property type="entry name" value="Class-II_PLP-Dep_Aminotrans"/>
</dbReference>
<dbReference type="InterPro" id="IPR004871">
    <property type="entry name" value="RSE1/DDB1/CPSF1_C"/>
</dbReference>
<organism evidence="9 10">
    <name type="scientific">Blattamonas nauphoetae</name>
    <dbReference type="NCBI Taxonomy" id="2049346"/>
    <lineage>
        <taxon>Eukaryota</taxon>
        <taxon>Metamonada</taxon>
        <taxon>Preaxostyla</taxon>
        <taxon>Oxymonadida</taxon>
        <taxon>Blattamonas</taxon>
    </lineage>
</organism>
<dbReference type="PANTHER" id="PTHR43525:SF1">
    <property type="entry name" value="PROTEIN MALY"/>
    <property type="match status" value="1"/>
</dbReference>
<dbReference type="InterPro" id="IPR015943">
    <property type="entry name" value="WD40/YVTN_repeat-like_dom_sf"/>
</dbReference>
<dbReference type="EMBL" id="JARBJD010000090">
    <property type="protein sequence ID" value="KAK2953493.1"/>
    <property type="molecule type" value="Genomic_DNA"/>
</dbReference>
<dbReference type="Gene3D" id="2.130.10.10">
    <property type="entry name" value="YVTN repeat-like/Quinoprotein amine dehydrogenase"/>
    <property type="match status" value="3"/>
</dbReference>
<dbReference type="Gene3D" id="3.90.1150.10">
    <property type="entry name" value="Aspartate Aminotransferase, domain 1"/>
    <property type="match status" value="1"/>
</dbReference>
<keyword evidence="4 9" id="KW-0456">Lyase</keyword>
<comment type="cofactor">
    <cofactor evidence="1">
        <name>pyridoxal 5'-phosphate</name>
        <dbReference type="ChEBI" id="CHEBI:597326"/>
    </cofactor>
</comment>
<feature type="region of interest" description="Disordered" evidence="6">
    <location>
        <begin position="1624"/>
        <end position="1644"/>
    </location>
</feature>
<evidence type="ECO:0000256" key="2">
    <source>
        <dbReference type="ARBA" id="ARBA00012224"/>
    </source>
</evidence>
<dbReference type="Gene3D" id="3.40.640.10">
    <property type="entry name" value="Type I PLP-dependent aspartate aminotransferase-like (Major domain)"/>
    <property type="match status" value="1"/>
</dbReference>
<evidence type="ECO:0000256" key="1">
    <source>
        <dbReference type="ARBA" id="ARBA00001933"/>
    </source>
</evidence>
<accession>A0ABQ9XQ84</accession>
<evidence type="ECO:0000259" key="7">
    <source>
        <dbReference type="Pfam" id="PF00155"/>
    </source>
</evidence>
<protein>
    <recommendedName>
        <fullName evidence="2">cysteine-S-conjugate beta-lyase</fullName>
        <ecNumber evidence="2">4.4.1.13</ecNumber>
    </recommendedName>
</protein>
<evidence type="ECO:0000259" key="8">
    <source>
        <dbReference type="Pfam" id="PF03178"/>
    </source>
</evidence>
<feature type="region of interest" description="Disordered" evidence="6">
    <location>
        <begin position="433"/>
        <end position="459"/>
    </location>
</feature>
<sequence>MLAVLDFDAASFSFKTTDLLSLDDEYFSQGKPNQSPFPPPNISVDRLGRCAAFPCYKNCLAVFPFSNGTTWNYTPLFSNYTATNILKWRPYILSLPDIAPHLTPHLISSITFLPDFETPTLAILFDKTPSWVGAAPLRSDTKHIIVVSLPPAPTFVPLALTNRLVPYHLSFLFADPVPVSVDCNVLTQAHIPMGSRGHVLSQHSVQIPRVPICTSSMHPAFIEVVDKIVEYEQKQRQNVRIQDKKDKEQGHKHQDTSAATSSLSLTSTSTFSKDLVNPLHHSLSSFGDFQRQLLTSLSITPDVSDVSDFNPLSSTTPHSSTIVWQSAALPSDSFAIHPTPSAFEGVFVLSPSSILHVTSETRVALAANAWADLLPPAIQDETDLLLDRSEFGTDPDFEDPATANPNKLCSHHFQKCGRLASIELHLSAMKLKMSPEEQKDTRESRLRDDPTADPNPFRSKRLLSCPRGFSFVNPQYKGKIFLTLPEEEKNEQARTTLHQMATSSPLGKRTGDEIQPVGVTVDDFRRSLKRVVEKGYRVPLSLEASQFLNVDDTNSILFLKGGTIVQLSAESSQTHLSGYQKRSLSKMKLIVLADDSLLSPECACLIQKQTYNGLSPFVFLGSPSSSSYLLRLSAETALVKYERPGRKPQTKPATVLSISLEDVVQSVGGINDMSIMQRSEEDIQEQEECLLNRDLEHPDLTEESTLTFAHKRRLFICSGQDTEGSVSEISQTIRPKIKGRVQIASFIHNKVKASVDDQIEWDESGDEDEDADQPEFWGMDENEAHGNRKKKKHRKEKPQLPTALNSSEISLEQFNLHPETERLLKTKGEKQFKGAITTLIKTSKLGNPLFIHPFTASTVTTNLVFHLLAIVTDTGIVVVDTKGSITAEYSPPQAGNEPLPRIISAEALGSFFLLRVFTRNNTPIRTVVVQLNLQYQNGSLSVILEQINIDFLLHLPAHVWVTSSSLSSDTTTFFHRTGQGPRMMTLPPQFSASQTPLTSQSSLLSFSQPHLFQSAVQTQSSFQLQSQPTYQPQTPLFANPPSAPFERPDWLTPVAAALDDAKKKEMARERAKKLSTFNLFGMVLPGDVKEQARPLVPSETKAATKTEDATPLQVEEKPDMISSIIAERQALPLSDESTHLSRMTAPHFTSTFEEDNEEVLESPFQKHQPTLYMPDMTIQVEQVMFQAQPATAPALTCVEISKNRVRNNPESSQTDTTLKNQLIGSILRNWHADVQLKGENNNPTRGGPEDSVVLSMVDSAGDLHVISLSSLSPIVSVPLLKNRQAKPPFYPLCFSHRFFAIRTQNPFLIMLLSDGSAIFFRSFVSDVDGTIKIVPVPISVPPPFNAITLPLMIHSSEHTFTSLISHFSRLVQHPDCPSIKLITTSTDSFVLVTGYHPLFVFCPEGYPVPVFMASTILPSTSAFIPHSIVVSSEVDTTTNTVAHQTRQVFINVHSTLLSLDLDLSVVTLPLPTPHSALSTYVLPGVFFTKLNIGATPHFVLACPERNILVLGVSAKIRRTEPLDTFVEEDDAINGSTRRSARLNMVKESAGMGSTDTIEVEEPCWFPDVLYDQFAIIVLSLDTMRVEARFLLDVDEHITTMKIIPLKSNYSSYNPPFPSTFSTFTTEPLSTGGEGQKKKKKQNTDPATFTMKHLVVVGTSLTIGESTISSGRLLIFDVLEQPNSSNGVEHSLCLLAEQQENFGFTAVAPLTGGFLMTSSLEKVCVYRLDRAQSLSSEAFLQIGAYIRTMTTLQCYVVLTDINDIVYLLIWRADQRFLNKIAQSTQMTRPVAACLGLTSGLRTSVESVVDVPENITTRASQSVLVAPLLSLFSGAPSSAVSLVQRETYQPELEAFLKSATSIPVEPVFTLDESGDLLVFRYKRQDVRSEGVTQMVGTHGVHVGGTGSGLLEILSGESEDGPVTLGDAVELDVVGWTHEGCVFAVNGVRGGENSLILRALEEVMAVNAPLMAGGNPRGFRQATMTNAVASVPDETILDSGLSSSYLSLDAVQHPIVSCGCSDPESQPRMSYDKVTFIDRRGSKCIKWDIPANHPDPIFMWVADTDIEVPGPVMEAIQKRAAFPVFGYPIVPPEMAQSIKSWCQRRFDWEIETPWISFTTGVCIGMSQCIQALGRPGDSVVLLSPVYYPMTTIPTALGFHVLRSSLTHSSTTNKWEIDWKDLEEKLARPTTTEFIFCSPHNPCGRVWTKEELQRMGDLCVKHNVSIISDEIHWDFILPELDAEGNPVSTPKPKHIPMASVSDAISQITVTLSAPSKTFNVPALQLSYMIAKNPKMRLAIKQQMDRQSLSFIESIFGFEALPVAYGQCEGWVDAIDVHYARMARKVQTFCNDPKYSKFVKSPKHESTFLMLLDFNGAIEYFKYTDKDGKVVYPLSPNRCPKTGKWLVEPLDPVHPSALVDCVSKLSGVVLQEGYMFGEEAEGWLRMNIGAKPETVDEALRRLGVMFDELLAEKKKREES</sequence>
<name>A0ABQ9XQ84_9EUKA</name>
<feature type="compositionally biased region" description="Basic and acidic residues" evidence="6">
    <location>
        <begin position="237"/>
        <end position="255"/>
    </location>
</feature>
<dbReference type="GO" id="GO:0047804">
    <property type="term" value="F:cysteine-S-conjugate beta-lyase activity"/>
    <property type="evidence" value="ECO:0007669"/>
    <property type="project" value="UniProtKB-EC"/>
</dbReference>
<keyword evidence="10" id="KW-1185">Reference proteome</keyword>
<dbReference type="EC" id="4.4.1.13" evidence="2"/>
<dbReference type="Proteomes" id="UP001281761">
    <property type="component" value="Unassembled WGS sequence"/>
</dbReference>
<keyword evidence="3" id="KW-0663">Pyridoxal phosphate</keyword>
<evidence type="ECO:0000256" key="5">
    <source>
        <dbReference type="ARBA" id="ARBA00037974"/>
    </source>
</evidence>
<evidence type="ECO:0000256" key="6">
    <source>
        <dbReference type="SAM" id="MobiDB-lite"/>
    </source>
</evidence>
<dbReference type="SUPFAM" id="SSF53383">
    <property type="entry name" value="PLP-dependent transferases"/>
    <property type="match status" value="1"/>
</dbReference>
<dbReference type="Pfam" id="PF00155">
    <property type="entry name" value="Aminotran_1_2"/>
    <property type="match status" value="1"/>
</dbReference>
<dbReference type="InterPro" id="IPR015424">
    <property type="entry name" value="PyrdxlP-dep_Trfase"/>
</dbReference>
<comment type="caution">
    <text evidence="9">The sequence shown here is derived from an EMBL/GenBank/DDBJ whole genome shotgun (WGS) entry which is preliminary data.</text>
</comment>
<feature type="compositionally biased region" description="Acidic residues" evidence="6">
    <location>
        <begin position="757"/>
        <end position="781"/>
    </location>
</feature>
<gene>
    <name evidence="9" type="ORF">BLNAU_11493</name>
</gene>
<dbReference type="Pfam" id="PF03178">
    <property type="entry name" value="CPSF_A"/>
    <property type="match status" value="1"/>
</dbReference>
<comment type="similarity">
    <text evidence="5">Belongs to the class-II pyridoxal-phosphate-dependent aminotransferase family. MalY/PatB cystathionine beta-lyase subfamily.</text>
</comment>
<proteinExistence type="inferred from homology"/>
<dbReference type="InterPro" id="IPR004839">
    <property type="entry name" value="Aminotransferase_I/II_large"/>
</dbReference>
<feature type="compositionally biased region" description="Basic and acidic residues" evidence="6">
    <location>
        <begin position="433"/>
        <end position="450"/>
    </location>
</feature>
<dbReference type="CDD" id="cd00609">
    <property type="entry name" value="AAT_like"/>
    <property type="match status" value="1"/>
</dbReference>
<evidence type="ECO:0000256" key="4">
    <source>
        <dbReference type="ARBA" id="ARBA00023239"/>
    </source>
</evidence>
<feature type="compositionally biased region" description="Basic residues" evidence="6">
    <location>
        <begin position="787"/>
        <end position="796"/>
    </location>
</feature>
<evidence type="ECO:0000256" key="3">
    <source>
        <dbReference type="ARBA" id="ARBA00022898"/>
    </source>
</evidence>
<dbReference type="InterPro" id="IPR015421">
    <property type="entry name" value="PyrdxlP-dep_Trfase_major"/>
</dbReference>
<dbReference type="PANTHER" id="PTHR43525">
    <property type="entry name" value="PROTEIN MALY"/>
    <property type="match status" value="1"/>
</dbReference>